<organism evidence="3 4">
    <name type="scientific">Achromobacter deleyi</name>
    <dbReference type="NCBI Taxonomy" id="1353891"/>
    <lineage>
        <taxon>Bacteria</taxon>
        <taxon>Pseudomonadati</taxon>
        <taxon>Pseudomonadota</taxon>
        <taxon>Betaproteobacteria</taxon>
        <taxon>Burkholderiales</taxon>
        <taxon>Alcaligenaceae</taxon>
        <taxon>Achromobacter</taxon>
    </lineage>
</organism>
<evidence type="ECO:0000256" key="1">
    <source>
        <dbReference type="SAM" id="MobiDB-lite"/>
    </source>
</evidence>
<dbReference type="InterPro" id="IPR011050">
    <property type="entry name" value="Pectin_lyase_fold/virulence"/>
</dbReference>
<name>A0A7T4B194_9BURK</name>
<dbReference type="EMBL" id="CP065997">
    <property type="protein sequence ID" value="QQB33835.1"/>
    <property type="molecule type" value="Genomic_DNA"/>
</dbReference>
<feature type="compositionally biased region" description="Basic and acidic residues" evidence="1">
    <location>
        <begin position="2457"/>
        <end position="2478"/>
    </location>
</feature>
<dbReference type="NCBIfam" id="TIGR01901">
    <property type="entry name" value="adhes_NPXG"/>
    <property type="match status" value="1"/>
</dbReference>
<dbReference type="RefSeq" id="WP_198484149.1">
    <property type="nucleotide sequence ID" value="NZ_CP065997.1"/>
</dbReference>
<feature type="compositionally biased region" description="Basic and acidic residues" evidence="1">
    <location>
        <begin position="1960"/>
        <end position="1969"/>
    </location>
</feature>
<dbReference type="SMART" id="SM00912">
    <property type="entry name" value="Haemagg_act"/>
    <property type="match status" value="1"/>
</dbReference>
<gene>
    <name evidence="3" type="ORF">I6I07_24950</name>
</gene>
<dbReference type="NCBIfam" id="TIGR01731">
    <property type="entry name" value="fil_hemag_20aa"/>
    <property type="match status" value="24"/>
</dbReference>
<evidence type="ECO:0000259" key="2">
    <source>
        <dbReference type="SMART" id="SM00912"/>
    </source>
</evidence>
<dbReference type="Pfam" id="PF13018">
    <property type="entry name" value="ESPR"/>
    <property type="match status" value="1"/>
</dbReference>
<dbReference type="SUPFAM" id="SSF51126">
    <property type="entry name" value="Pectin lyase-like"/>
    <property type="match status" value="1"/>
</dbReference>
<feature type="region of interest" description="Disordered" evidence="1">
    <location>
        <begin position="413"/>
        <end position="465"/>
    </location>
</feature>
<dbReference type="InterPro" id="IPR012334">
    <property type="entry name" value="Pectin_lyas_fold"/>
</dbReference>
<evidence type="ECO:0000313" key="3">
    <source>
        <dbReference type="EMBL" id="QQB33835.1"/>
    </source>
</evidence>
<feature type="domain" description="Filamentous haemagglutinin FhaB/tRNA nuclease CdiA-like TPS" evidence="2">
    <location>
        <begin position="88"/>
        <end position="208"/>
    </location>
</feature>
<dbReference type="Proteomes" id="UP000595231">
    <property type="component" value="Chromosome"/>
</dbReference>
<feature type="region of interest" description="Disordered" evidence="1">
    <location>
        <begin position="2450"/>
        <end position="2497"/>
    </location>
</feature>
<dbReference type="InterPro" id="IPR024973">
    <property type="entry name" value="ESPR"/>
</dbReference>
<dbReference type="Pfam" id="PF13332">
    <property type="entry name" value="Fil_haemagg_2"/>
    <property type="match status" value="2"/>
</dbReference>
<reference evidence="3 4" key="1">
    <citation type="submission" date="2020-12" db="EMBL/GenBank/DDBJ databases">
        <title>FDA dAtabase for Regulatory Grade micrObial Sequences (FDA-ARGOS): Supporting development and validation of Infectious Disease Dx tests.</title>
        <authorList>
            <person name="Sproer C."/>
            <person name="Gronow S."/>
            <person name="Severitt S."/>
            <person name="Schroder I."/>
            <person name="Tallon L."/>
            <person name="Sadzewicz L."/>
            <person name="Zhao X."/>
            <person name="Boylan J."/>
            <person name="Ott S."/>
            <person name="Bowen H."/>
            <person name="Vavikolanu K."/>
            <person name="Mehta A."/>
            <person name="Aluvathingal J."/>
            <person name="Nadendla S."/>
            <person name="Lowell S."/>
            <person name="Myers T."/>
            <person name="Yan Y."/>
            <person name="Sichtig H."/>
        </authorList>
    </citation>
    <scope>NUCLEOTIDE SEQUENCE [LARGE SCALE GENOMIC DNA]</scope>
    <source>
        <strain evidence="3 4">FDAARGOS_1050</strain>
    </source>
</reference>
<sequence length="2870" mass="294427">MNRNLHRIVFNRALGLFQVVTEIARRDGPGQGAGGGAVGSRFFATFRPLGLALAFALGQAAIITSTNAQVMADPGAPGNQRPTVLEAANGVPLVNIQTPSAAGVSRNTYSQFDVGQQGAILNNSRRDTQTQLGGWVQGNPWLARGTARVILNEVNSSDPSRLDGYVEVAGDRAQLVVANPAGISCDGCGFINADRAILTTGRPVITGGALESYRVKGGTIRVDGQGMDASATNYTDLIARSVQANAGIWARQLQITTGSNDVSADHAKVRKAAASGDAPAFALDVGALGGMYSQKIVLVGTEHGVGVRNAGTMGAQAGQLVLTADGRLENLGTMQAGTDARIDASGGLANAGTLSAGRELVINTQKDIDNRKGTLNAGRIEAIAQSLKNRDGVIGQTGLQDLALQTGHISNRDGGRIGLAEPRTDTASGVGDVPKAGASGGTDSAVGNSPHGGNAGDDGTQPDAGIASLPKGALNIAATIDNDGGRILAGGHIDLSASDGLDNDGGHLGARHFEVSGGDLGNHNGEIRIAADARMTTGLLNNDEGLMQLNGPVILSAQEFSNRAGAFLHSDNSHTHIRIKGRLDNRDGTLASNASHIVIEGQFDNRRGNVITSGDATLQAADLLGAGGSIVSSGALDIRGDSTDLSGGNTSGERIRINTGRLLNVGGKLIATGEDLLTIRARERVDNSAGIIAGNGALDFQAGSLVNRDGIVQTAGTADTRIDVAGFLDNAGGTLGTAGATTVRAGGLLNQRGTVQSASDGGLDVDVAGNLDNHDGGLIASVGKVDVRGGSLDNRDGARIFSTEGRLGVDTRGRTENAGGTLQGAGDVSLANGGLGNAGGTVFGASVAVDTRLASLDNAGGTIASTGGLLNIDSGALNNARGLLQSRQGMRVDTHGQALTNIDAGSTGGILSGDTLALNSGDLNNRDGVVHSQGDLIAHTGDIDNAAGQLGGSADADIGATLIGNAGGRVQAGNDLKAFLSGVANNNGGLTVAGNGLTLNAARILNRDTQSVHASQPLGLQGASVALAASHIDNTAGTIAADGRIGIRGPDAADQLDNTRGSISSGGSIDIAVSRVLNPLGTLIAGQLLNVTADSLGGDGSLLSRGDLRLSLRQDFTNLREITANGRAGIGTAGLLTNHGILQAGDLDVQGADVNNSVTGEMHGVRTTVAARNALTNRGLIDGSQTRIDAGALDNVGSGRLYGDHLAIRAGTVNNREEGGLAAVLAARQRLDIGARLINNREKALIFSAGGGSDALNIGGTLDANDQAAASADLILNDSATIESLGGLTVDSARLLNRNLHFRTELAQISGPTRYLYIQPEGNPEKHDAGEYRWEGWSRAGRYRHKQTGAKIHDWTQYDVIRTEYQTQVVESAPALIRAGGNMTLRGDELVNDKSRIIAGGVLQGDLTRIDNVAAPGEHRIRQSGTSQYTYSKWRGGAKRYHQRKWDGKIAYAPDDIVNTIDLDVSSVVQNAAGIGSGFAVTERQEHQVGAIVGDGVRANGSSDPKRITEVLADVNRVDSPGGGTGAHVNDGSGPVRIPGQEAAGGNGEAPVIIRTVQVDANTPANSLFRVAPNASGYLVETDPRFADYRNWLSSDYMLSQLGHDPATVHKRLGDGFYEQNLVRDQIGQLTGRRFLDSYASDEAQYQALLDAGVTYAKEWNLRPGVALSARQVAQLTSDIVWLVERDVTLADGSITRALVPQVYVRVRPGDIDGNGALLAASAIDFNLKGDLVNSGTIAGRAVVSLAGENLRNLGGRIAGDAMALDARTDIDNIGGTLSGGSALQLTAGRDLNVASTTHSGARRAGRSDFSRTSLDRVAGLYVTSPGGILLASAGRDASLIAARVIHSGKDGQTAVVAGRDLTLGTVRIAEQENNVGNAQNYLKQGYAQDVGSQISTAGDLRLQAGRDLNATAASVTSEQGVLAVVAQGDVNILAGEASSNWAEAHQHKSRSLLGSSKKTTRDSREDSRAIASTFSGDTVAVRGQDVTVTGSNVVSDAGTTIVANNNLTLQAATETSTESHFKETRKSGFLYTGGLAFTIGSQMQSGDRRGVTTRAAASTVGSTEGDVTLVAGDRYQQIGSHVLAPQGDIDIRAQKVDIVDARETGRSVEQSKFRQSGLTVALTAPVLAAIETAGQMKRAVGQTTDGRMRALAGAATGLAAKNAYDAVQADPQAAGGVNVSITVGASKSDSKSTTATDTAAGSSVAAGSDVRIRAAGSRDSDLTVRGSDISAGGDAILKADGGINLLAAGNTVETDRKNSSASAGVGAAISVGQGGPAFGVTANASGAGGNGEGKDVTWTHSHVTAGERLTLESGGDTRLRGAVASGKQVVADAGGNLSIESLQDTSTFKSRDTQIGGSVTAGTGFAASGSYANNKVDGDFASVMEQSRLEAGDDGFKIRVQDNTDLKGAAIASSEEAVKRGLNSVMTGSLTVSDIENHSRYKATGVSLSGGFSVAGDDKPSGGKKEGDDGSARKADESSASNVAGKGDTWSAHNFGNSVSAGAPGMSARKGSENSVTHSGISGAAVTIADANAQRERTGKTADQVLAMLDRSVLAGDGAGGLTKKWDGDKLRRQVQAEAEIVAAFGQQAGAAIERHAAQKRAELRQQIKATQDPEKIEALQAQINEINTQERLLNVAVGALSGSGGVAALQAGLSEAADRMRRYTIADSEKFAGITDGETTLDNKSGESAGIRGDGFKTAGTRVVLDTLCGPTNDQCKRQVDSYGKNILDENGIPKLELDGNGRVQFDPSQVGMTMAAFLESDPGKEMSGPTGGNQGGPGTLLGFGYSPGGILDLAHEAYGGSHDFIGGTLSGYYDKQGNARRGLTPAQNFMYEIWTDIALVPATPFALSEALPPQAWKALDILLRLKR</sequence>
<dbReference type="InterPro" id="IPR008638">
    <property type="entry name" value="FhaB/CdiA-like_TPS"/>
</dbReference>
<dbReference type="Pfam" id="PF05860">
    <property type="entry name" value="TPS"/>
    <property type="match status" value="1"/>
</dbReference>
<evidence type="ECO:0000313" key="4">
    <source>
        <dbReference type="Proteomes" id="UP000595231"/>
    </source>
</evidence>
<dbReference type="Gene3D" id="2.160.20.10">
    <property type="entry name" value="Single-stranded right-handed beta-helix, Pectin lyase-like"/>
    <property type="match status" value="1"/>
</dbReference>
<accession>A0A7T4B194</accession>
<feature type="region of interest" description="Disordered" evidence="1">
    <location>
        <begin position="1946"/>
        <end position="1969"/>
    </location>
</feature>
<dbReference type="InterPro" id="IPR010069">
    <property type="entry name" value="CdiA_FHA1_rpt"/>
</dbReference>
<protein>
    <submittedName>
        <fullName evidence="3">Hemagglutinin repeat-containing protein</fullName>
    </submittedName>
</protein>
<dbReference type="GO" id="GO:0003824">
    <property type="term" value="F:catalytic activity"/>
    <property type="evidence" value="ECO:0007669"/>
    <property type="project" value="UniProtKB-ARBA"/>
</dbReference>
<dbReference type="InterPro" id="IPR025157">
    <property type="entry name" value="Hemagglutinin_rpt"/>
</dbReference>
<proteinExistence type="predicted"/>